<reference evidence="2 3" key="1">
    <citation type="submission" date="2016-02" db="EMBL/GenBank/DDBJ databases">
        <title>Genome analysis of coral dinoflagellate symbionts highlights evolutionary adaptations to a symbiotic lifestyle.</title>
        <authorList>
            <person name="Aranda M."/>
            <person name="Li Y."/>
            <person name="Liew Y.J."/>
            <person name="Baumgarten S."/>
            <person name="Simakov O."/>
            <person name="Wilson M."/>
            <person name="Piel J."/>
            <person name="Ashoor H."/>
            <person name="Bougouffa S."/>
            <person name="Bajic V.B."/>
            <person name="Ryu T."/>
            <person name="Ravasi T."/>
            <person name="Bayer T."/>
            <person name="Micklem G."/>
            <person name="Kim H."/>
            <person name="Bhak J."/>
            <person name="Lajeunesse T.C."/>
            <person name="Voolstra C.R."/>
        </authorList>
    </citation>
    <scope>NUCLEOTIDE SEQUENCE [LARGE SCALE GENOMIC DNA]</scope>
    <source>
        <strain evidence="2 3">CCMP2467</strain>
    </source>
</reference>
<name>A0A1Q9CUH2_SYMMI</name>
<keyword evidence="3" id="KW-1185">Reference proteome</keyword>
<sequence>MAPRLPRRPLAPCYLGPPKEVDTVPEGYARVYHNRRRTSWTDYKLAETGDDLSLSRQSTADTDISLEIRAAATLTELLQELGEAGVVSLEEVQGSWQRLLDVGVQRWQLELLVAGSSGHKLLLPQWRADQPPVRKRQRASLTDALLAGEPSERTQALAELDQEVLSKTTIGPYESRLLVWRRICAKWDVPAFPLDDRNVRAVAASLKRGRVSSPPGRFVADARFAGKRWAQHLYLLGVRFDMVKLHGRWSSLAVQRYLQAAPLLLVPSTVARALSSGQAREPPVDHQLAVRDPSSNSDLVAPGAAAGRSEPREAQSCMPARGEAELAAMRLQFADFVGRTDAADQMLAVNTRSKRAHVPDADEPRARPELWATACGILYGNTRFFRASASRPEWARCKRCLPEPGKARAEPSDGAGDSSSSDESSSTLSSSSSDSSS</sequence>
<evidence type="ECO:0000313" key="3">
    <source>
        <dbReference type="Proteomes" id="UP000186817"/>
    </source>
</evidence>
<gene>
    <name evidence="2" type="ORF">AK812_SmicGene32308</name>
</gene>
<dbReference type="Proteomes" id="UP000186817">
    <property type="component" value="Unassembled WGS sequence"/>
</dbReference>
<protein>
    <submittedName>
        <fullName evidence="2">Uncharacterized protein</fullName>
    </submittedName>
</protein>
<feature type="region of interest" description="Disordered" evidence="1">
    <location>
        <begin position="276"/>
        <end position="315"/>
    </location>
</feature>
<dbReference type="EMBL" id="LSRX01000910">
    <property type="protein sequence ID" value="OLP86573.1"/>
    <property type="molecule type" value="Genomic_DNA"/>
</dbReference>
<evidence type="ECO:0000256" key="1">
    <source>
        <dbReference type="SAM" id="MobiDB-lite"/>
    </source>
</evidence>
<accession>A0A1Q9CUH2</accession>
<dbReference type="AlphaFoldDB" id="A0A1Q9CUH2"/>
<proteinExistence type="predicted"/>
<feature type="compositionally biased region" description="Low complexity" evidence="1">
    <location>
        <begin position="417"/>
        <end position="437"/>
    </location>
</feature>
<feature type="region of interest" description="Disordered" evidence="1">
    <location>
        <begin position="400"/>
        <end position="437"/>
    </location>
</feature>
<evidence type="ECO:0000313" key="2">
    <source>
        <dbReference type="EMBL" id="OLP86573.1"/>
    </source>
</evidence>
<dbReference type="OrthoDB" id="420371at2759"/>
<organism evidence="2 3">
    <name type="scientific">Symbiodinium microadriaticum</name>
    <name type="common">Dinoflagellate</name>
    <name type="synonym">Zooxanthella microadriatica</name>
    <dbReference type="NCBI Taxonomy" id="2951"/>
    <lineage>
        <taxon>Eukaryota</taxon>
        <taxon>Sar</taxon>
        <taxon>Alveolata</taxon>
        <taxon>Dinophyceae</taxon>
        <taxon>Suessiales</taxon>
        <taxon>Symbiodiniaceae</taxon>
        <taxon>Symbiodinium</taxon>
    </lineage>
</organism>
<comment type="caution">
    <text evidence="2">The sequence shown here is derived from an EMBL/GenBank/DDBJ whole genome shotgun (WGS) entry which is preliminary data.</text>
</comment>